<evidence type="ECO:0008006" key="4">
    <source>
        <dbReference type="Google" id="ProtNLM"/>
    </source>
</evidence>
<gene>
    <name evidence="2" type="ORF">QBC34DRAFT_339411</name>
</gene>
<comment type="caution">
    <text evidence="2">The sequence shown here is derived from an EMBL/GenBank/DDBJ whole genome shotgun (WGS) entry which is preliminary data.</text>
</comment>
<evidence type="ECO:0000256" key="1">
    <source>
        <dbReference type="SAM" id="SignalP"/>
    </source>
</evidence>
<keyword evidence="3" id="KW-1185">Reference proteome</keyword>
<dbReference type="Proteomes" id="UP001321760">
    <property type="component" value="Unassembled WGS sequence"/>
</dbReference>
<feature type="signal peptide" evidence="1">
    <location>
        <begin position="1"/>
        <end position="17"/>
    </location>
</feature>
<name>A0AAV9FX16_9PEZI</name>
<feature type="chain" id="PRO_5043888769" description="Secreted protein" evidence="1">
    <location>
        <begin position="18"/>
        <end position="312"/>
    </location>
</feature>
<proteinExistence type="predicted"/>
<evidence type="ECO:0000313" key="3">
    <source>
        <dbReference type="Proteomes" id="UP001321760"/>
    </source>
</evidence>
<dbReference type="EMBL" id="MU866040">
    <property type="protein sequence ID" value="KAK4441993.1"/>
    <property type="molecule type" value="Genomic_DNA"/>
</dbReference>
<sequence length="312" mass="33011">MLPLLLLLLTSPVPSLAQTTHSDSFGTGGAAPHNFANSLFDAILNGEPDATGIYPLPGPNTSLPYSSPSRDPVPGWALTVSTAQSVSIPNGPDKGFTAARISLSVPDWDNVHDSWQVCVLEWRADLDGEYPAAMREDDGSCGKVLSRECVSGVEAETVRRYRVANGDTACVCPSLEGIGACGEEARGLLRGGGGCVARTFNASQIREWPEGRLHVMRYGGPEQDRGNRTNYDRIGSTAWPVLVMWGQSGNQSGEVVEVRNEAKLSCVRSANATQNSRAGAPDPKAVNAGPRNMPAVATSVLFASVFAAVLLM</sequence>
<accession>A0AAV9FX16</accession>
<reference evidence="2" key="1">
    <citation type="journal article" date="2023" name="Mol. Phylogenet. Evol.">
        <title>Genome-scale phylogeny and comparative genomics of the fungal order Sordariales.</title>
        <authorList>
            <person name="Hensen N."/>
            <person name="Bonometti L."/>
            <person name="Westerberg I."/>
            <person name="Brannstrom I.O."/>
            <person name="Guillou S."/>
            <person name="Cros-Aarteil S."/>
            <person name="Calhoun S."/>
            <person name="Haridas S."/>
            <person name="Kuo A."/>
            <person name="Mondo S."/>
            <person name="Pangilinan J."/>
            <person name="Riley R."/>
            <person name="LaButti K."/>
            <person name="Andreopoulos B."/>
            <person name="Lipzen A."/>
            <person name="Chen C."/>
            <person name="Yan M."/>
            <person name="Daum C."/>
            <person name="Ng V."/>
            <person name="Clum A."/>
            <person name="Steindorff A."/>
            <person name="Ohm R.A."/>
            <person name="Martin F."/>
            <person name="Silar P."/>
            <person name="Natvig D.O."/>
            <person name="Lalanne C."/>
            <person name="Gautier V."/>
            <person name="Ament-Velasquez S.L."/>
            <person name="Kruys A."/>
            <person name="Hutchinson M.I."/>
            <person name="Powell A.J."/>
            <person name="Barry K."/>
            <person name="Miller A.N."/>
            <person name="Grigoriev I.V."/>
            <person name="Debuchy R."/>
            <person name="Gladieux P."/>
            <person name="Hiltunen Thoren M."/>
            <person name="Johannesson H."/>
        </authorList>
    </citation>
    <scope>NUCLEOTIDE SEQUENCE</scope>
    <source>
        <strain evidence="2">PSN243</strain>
    </source>
</reference>
<keyword evidence="1" id="KW-0732">Signal</keyword>
<organism evidence="2 3">
    <name type="scientific">Podospora aff. communis PSN243</name>
    <dbReference type="NCBI Taxonomy" id="3040156"/>
    <lineage>
        <taxon>Eukaryota</taxon>
        <taxon>Fungi</taxon>
        <taxon>Dikarya</taxon>
        <taxon>Ascomycota</taxon>
        <taxon>Pezizomycotina</taxon>
        <taxon>Sordariomycetes</taxon>
        <taxon>Sordariomycetidae</taxon>
        <taxon>Sordariales</taxon>
        <taxon>Podosporaceae</taxon>
        <taxon>Podospora</taxon>
    </lineage>
</organism>
<reference evidence="2" key="2">
    <citation type="submission" date="2023-05" db="EMBL/GenBank/DDBJ databases">
        <authorList>
            <consortium name="Lawrence Berkeley National Laboratory"/>
            <person name="Steindorff A."/>
            <person name="Hensen N."/>
            <person name="Bonometti L."/>
            <person name="Westerberg I."/>
            <person name="Brannstrom I.O."/>
            <person name="Guillou S."/>
            <person name="Cros-Aarteil S."/>
            <person name="Calhoun S."/>
            <person name="Haridas S."/>
            <person name="Kuo A."/>
            <person name="Mondo S."/>
            <person name="Pangilinan J."/>
            <person name="Riley R."/>
            <person name="Labutti K."/>
            <person name="Andreopoulos B."/>
            <person name="Lipzen A."/>
            <person name="Chen C."/>
            <person name="Yanf M."/>
            <person name="Daum C."/>
            <person name="Ng V."/>
            <person name="Clum A."/>
            <person name="Ohm R."/>
            <person name="Martin F."/>
            <person name="Silar P."/>
            <person name="Natvig D."/>
            <person name="Lalanne C."/>
            <person name="Gautier V."/>
            <person name="Ament-Velasquez S.L."/>
            <person name="Kruys A."/>
            <person name="Hutchinson M.I."/>
            <person name="Powell A.J."/>
            <person name="Barry K."/>
            <person name="Miller A.N."/>
            <person name="Grigoriev I.V."/>
            <person name="Debuchy R."/>
            <person name="Gladieux P."/>
            <person name="Thoren M.H."/>
            <person name="Johannesson H."/>
        </authorList>
    </citation>
    <scope>NUCLEOTIDE SEQUENCE</scope>
    <source>
        <strain evidence="2">PSN243</strain>
    </source>
</reference>
<protein>
    <recommendedName>
        <fullName evidence="4">Secreted protein</fullName>
    </recommendedName>
</protein>
<evidence type="ECO:0000313" key="2">
    <source>
        <dbReference type="EMBL" id="KAK4441993.1"/>
    </source>
</evidence>
<dbReference type="AlphaFoldDB" id="A0AAV9FX16"/>